<name>A0ACC4U977_9CORY</name>
<comment type="caution">
    <text evidence="1">The sequence shown here is derived from an EMBL/GenBank/DDBJ whole genome shotgun (WGS) entry which is preliminary data.</text>
</comment>
<proteinExistence type="predicted"/>
<protein>
    <submittedName>
        <fullName evidence="1">SAM-dependent methyltransferase</fullName>
    </submittedName>
</protein>
<evidence type="ECO:0000313" key="1">
    <source>
        <dbReference type="EMBL" id="KKO77992.1"/>
    </source>
</evidence>
<organism evidence="1 2">
    <name type="scientific">Corynebacterium minutissimum</name>
    <dbReference type="NCBI Taxonomy" id="38301"/>
    <lineage>
        <taxon>Bacteria</taxon>
        <taxon>Bacillati</taxon>
        <taxon>Actinomycetota</taxon>
        <taxon>Actinomycetes</taxon>
        <taxon>Mycobacteriales</taxon>
        <taxon>Corynebacteriaceae</taxon>
        <taxon>Corynebacterium</taxon>
    </lineage>
</organism>
<sequence>MTFYTYREALRDATERLRAAGVPSPEWDARLLAAHLIHCGHMDIPLDEQPIPGFDVAYGALVGRREAREPLQHILGVAWFGPLELEVGPGVFIPRPETEVLADWGVKFLTKLNSGKMTKLNSLGTKESNSSESPRVVDLCAGSGALGLYVAHYVPQAEVWAVELADAALAYTRRNAATAARGGAGTINVVQGDVTEADLLPELHGSVDLVLTNPPYVPETPDLEPEVYQDPHEAVFGGVDGMETINAMIPTIAALLRPGGRVGIEHDDDTSQQVQEALRAHGGFSHIEVLKDLTGTARFVTAQRGVQ</sequence>
<keyword evidence="1" id="KW-0489">Methyltransferase</keyword>
<reference evidence="1" key="1">
    <citation type="submission" date="2015-04" db="EMBL/GenBank/DDBJ databases">
        <title>Draft Genome Sequences of Three Species of Emerging Human-Pathogenic Corynebacteria.</title>
        <authorList>
            <person name="Pacheco L.G."/>
            <person name="Mattos-Guaraldi A.L."/>
            <person name="Santos C.S."/>
            <person name="Veras A.O."/>
            <person name="Guimaraes L.C."/>
            <person name="Abreu V."/>
            <person name="Pereira F.L."/>
            <person name="Soares S.C."/>
            <person name="Dorella F.A."/>
            <person name="Carvalho A.F."/>
            <person name="Leal C.G."/>
            <person name="Figueiredo H.C."/>
            <person name="Ramos J.N."/>
            <person name="Vieira V."/>
            <person name="Farfour E."/>
            <person name="Guiso N."/>
            <person name="Hirata R.Jr."/>
            <person name="Ramos R.T."/>
            <person name="Azevedo V."/>
            <person name="Silva A."/>
        </authorList>
    </citation>
    <scope>NUCLEOTIDE SEQUENCE</scope>
    <source>
        <strain evidence="1">1941</strain>
    </source>
</reference>
<dbReference type="Proteomes" id="UP000034245">
    <property type="component" value="Unassembled WGS sequence"/>
</dbReference>
<keyword evidence="1" id="KW-0808">Transferase</keyword>
<accession>A0ACC4U977</accession>
<gene>
    <name evidence="1" type="ORF">WU87_10235</name>
</gene>
<keyword evidence="2" id="KW-1185">Reference proteome</keyword>
<evidence type="ECO:0000313" key="2">
    <source>
        <dbReference type="Proteomes" id="UP000034245"/>
    </source>
</evidence>
<dbReference type="EMBL" id="LAYQ01000021">
    <property type="protein sequence ID" value="KKO77992.1"/>
    <property type="molecule type" value="Genomic_DNA"/>
</dbReference>